<dbReference type="KEGG" id="tpx:Turpa_0125"/>
<name>I4B0I0_TURPD</name>
<proteinExistence type="predicted"/>
<dbReference type="EC" id="2.7.7.7" evidence="6"/>
<dbReference type="InterPro" id="IPR010372">
    <property type="entry name" value="DNA_pol3_delta_N"/>
</dbReference>
<dbReference type="EMBL" id="CP002959">
    <property type="protein sequence ID" value="AFM10787.1"/>
    <property type="molecule type" value="Genomic_DNA"/>
</dbReference>
<evidence type="ECO:0000256" key="1">
    <source>
        <dbReference type="ARBA" id="ARBA00022679"/>
    </source>
</evidence>
<dbReference type="AlphaFoldDB" id="I4B0I0"/>
<keyword evidence="3" id="KW-0235">DNA replication</keyword>
<dbReference type="InterPro" id="IPR005790">
    <property type="entry name" value="DNA_polIII_delta"/>
</dbReference>
<dbReference type="OrthoDB" id="269621at2"/>
<evidence type="ECO:0000256" key="3">
    <source>
        <dbReference type="ARBA" id="ARBA00022705"/>
    </source>
</evidence>
<dbReference type="STRING" id="869212.Turpa_0125"/>
<evidence type="ECO:0000256" key="2">
    <source>
        <dbReference type="ARBA" id="ARBA00022695"/>
    </source>
</evidence>
<gene>
    <name evidence="6" type="ordered locus">Turpa_0125</name>
</gene>
<dbReference type="GO" id="GO:0006261">
    <property type="term" value="P:DNA-templated DNA replication"/>
    <property type="evidence" value="ECO:0007669"/>
    <property type="project" value="TreeGrafter"/>
</dbReference>
<sequence length="349" mass="39364">MTAKSSGKFAAFCRKLDASTEPTPYIIYVGESADELEELLGTLRQKLARAYGSCDEVHLSGLDNEITSWHAELMTMPMFPSGRLILVRHAEALLKRIEANARALQNYLHDIPQAPEFTVTVLQFREKKISKKLQAIEDLAHTYEDIPLSGPDLVDHLVARAATLGFKTDRDTIEHLVDKSAGQQKVAFANFDRLITFRLHEKEIRIEDVEETAASAESNLHFQLLDLTAQRNIGECLQLLQRHALESGEQFIAALVRLFSESLRFYYYRDSGMQLAEIGQIISTRPMTGYPLKKSAERYNTLINKYSPDGIRLVMDALLRADALCRETADAGRQQVILTSLYLMLSRGT</sequence>
<dbReference type="HOGENOM" id="CLU_794407_0_0_12"/>
<dbReference type="PANTHER" id="PTHR34388:SF1">
    <property type="entry name" value="DNA POLYMERASE III SUBUNIT DELTA"/>
    <property type="match status" value="1"/>
</dbReference>
<dbReference type="GO" id="GO:0009360">
    <property type="term" value="C:DNA polymerase III complex"/>
    <property type="evidence" value="ECO:0007669"/>
    <property type="project" value="InterPro"/>
</dbReference>
<protein>
    <submittedName>
        <fullName evidence="6">DNA polymerase III, delta subunit</fullName>
        <ecNumber evidence="6">2.7.7.7</ecNumber>
    </submittedName>
</protein>
<evidence type="ECO:0000256" key="4">
    <source>
        <dbReference type="ARBA" id="ARBA00022932"/>
    </source>
</evidence>
<dbReference type="GO" id="GO:0003677">
    <property type="term" value="F:DNA binding"/>
    <property type="evidence" value="ECO:0007669"/>
    <property type="project" value="InterPro"/>
</dbReference>
<evidence type="ECO:0000259" key="5">
    <source>
        <dbReference type="Pfam" id="PF06144"/>
    </source>
</evidence>
<keyword evidence="2 6" id="KW-0548">Nucleotidyltransferase</keyword>
<dbReference type="Pfam" id="PF06144">
    <property type="entry name" value="DNA_pol3_delta"/>
    <property type="match status" value="1"/>
</dbReference>
<dbReference type="RefSeq" id="WP_014801308.1">
    <property type="nucleotide sequence ID" value="NC_018020.1"/>
</dbReference>
<organism evidence="6 7">
    <name type="scientific">Turneriella parva (strain ATCC BAA-1111 / DSM 21527 / NCTC 11395 / H)</name>
    <name type="common">Leptospira parva</name>
    <dbReference type="NCBI Taxonomy" id="869212"/>
    <lineage>
        <taxon>Bacteria</taxon>
        <taxon>Pseudomonadati</taxon>
        <taxon>Spirochaetota</taxon>
        <taxon>Spirochaetia</taxon>
        <taxon>Leptospirales</taxon>
        <taxon>Leptospiraceae</taxon>
        <taxon>Turneriella</taxon>
    </lineage>
</organism>
<dbReference type="NCBIfam" id="TIGR01128">
    <property type="entry name" value="holA"/>
    <property type="match status" value="1"/>
</dbReference>
<feature type="domain" description="DNA polymerase III delta N-terminal" evidence="5">
    <location>
        <begin position="28"/>
        <end position="139"/>
    </location>
</feature>
<dbReference type="Proteomes" id="UP000006048">
    <property type="component" value="Chromosome"/>
</dbReference>
<accession>I4B0I0</accession>
<keyword evidence="7" id="KW-1185">Reference proteome</keyword>
<keyword evidence="4" id="KW-0239">DNA-directed DNA polymerase</keyword>
<keyword evidence="1 6" id="KW-0808">Transferase</keyword>
<dbReference type="InterPro" id="IPR027417">
    <property type="entry name" value="P-loop_NTPase"/>
</dbReference>
<dbReference type="GO" id="GO:0003887">
    <property type="term" value="F:DNA-directed DNA polymerase activity"/>
    <property type="evidence" value="ECO:0007669"/>
    <property type="project" value="UniProtKB-KW"/>
</dbReference>
<evidence type="ECO:0000313" key="6">
    <source>
        <dbReference type="EMBL" id="AFM10787.1"/>
    </source>
</evidence>
<evidence type="ECO:0000313" key="7">
    <source>
        <dbReference type="Proteomes" id="UP000006048"/>
    </source>
</evidence>
<dbReference type="Gene3D" id="3.40.50.300">
    <property type="entry name" value="P-loop containing nucleotide triphosphate hydrolases"/>
    <property type="match status" value="1"/>
</dbReference>
<dbReference type="Gene3D" id="1.20.272.10">
    <property type="match status" value="1"/>
</dbReference>
<dbReference type="PANTHER" id="PTHR34388">
    <property type="entry name" value="DNA POLYMERASE III SUBUNIT DELTA"/>
    <property type="match status" value="1"/>
</dbReference>
<reference evidence="6 7" key="1">
    <citation type="submission" date="2012-06" db="EMBL/GenBank/DDBJ databases">
        <title>The complete chromosome of genome of Turneriella parva DSM 21527.</title>
        <authorList>
            <consortium name="US DOE Joint Genome Institute (JGI-PGF)"/>
            <person name="Lucas S."/>
            <person name="Han J."/>
            <person name="Lapidus A."/>
            <person name="Bruce D."/>
            <person name="Goodwin L."/>
            <person name="Pitluck S."/>
            <person name="Peters L."/>
            <person name="Kyrpides N."/>
            <person name="Mavromatis K."/>
            <person name="Ivanova N."/>
            <person name="Mikhailova N."/>
            <person name="Chertkov O."/>
            <person name="Detter J.C."/>
            <person name="Tapia R."/>
            <person name="Han C."/>
            <person name="Land M."/>
            <person name="Hauser L."/>
            <person name="Markowitz V."/>
            <person name="Cheng J.-F."/>
            <person name="Hugenholtz P."/>
            <person name="Woyke T."/>
            <person name="Wu D."/>
            <person name="Gronow S."/>
            <person name="Wellnitz S."/>
            <person name="Brambilla E."/>
            <person name="Klenk H.-P."/>
            <person name="Eisen J.A."/>
        </authorList>
    </citation>
    <scope>NUCLEOTIDE SEQUENCE [LARGE SCALE GENOMIC DNA]</scope>
    <source>
        <strain evidence="7">ATCC BAA-1111 / DSM 21527 / NCTC 11395 / H</strain>
    </source>
</reference>